<protein>
    <recommendedName>
        <fullName evidence="7">NACHT domain-containing protein</fullName>
    </recommendedName>
</protein>
<dbReference type="Pfam" id="PF24883">
    <property type="entry name" value="NPHP3_N"/>
    <property type="match status" value="1"/>
</dbReference>
<dbReference type="Pfam" id="PF20684">
    <property type="entry name" value="Fung_rhodopsin"/>
    <property type="match status" value="1"/>
</dbReference>
<dbReference type="InterPro" id="IPR049326">
    <property type="entry name" value="Rhodopsin_dom_fungi"/>
</dbReference>
<evidence type="ECO:0000256" key="1">
    <source>
        <dbReference type="ARBA" id="ARBA00022737"/>
    </source>
</evidence>
<comment type="caution">
    <text evidence="5">The sequence shown here is derived from an EMBL/GenBank/DDBJ whole genome shotgun (WGS) entry which is preliminary data.</text>
</comment>
<organism evidence="5 6">
    <name type="scientific">Fusarium duplospermum</name>
    <dbReference type="NCBI Taxonomy" id="1325734"/>
    <lineage>
        <taxon>Eukaryota</taxon>
        <taxon>Fungi</taxon>
        <taxon>Dikarya</taxon>
        <taxon>Ascomycota</taxon>
        <taxon>Pezizomycotina</taxon>
        <taxon>Sordariomycetes</taxon>
        <taxon>Hypocreomycetidae</taxon>
        <taxon>Hypocreales</taxon>
        <taxon>Nectriaceae</taxon>
        <taxon>Fusarium</taxon>
        <taxon>Fusarium solani species complex</taxon>
    </lineage>
</organism>
<evidence type="ECO:0000256" key="2">
    <source>
        <dbReference type="SAM" id="Phobius"/>
    </source>
</evidence>
<feature type="domain" description="Nephrocystin 3-like N-terminal" evidence="4">
    <location>
        <begin position="247"/>
        <end position="412"/>
    </location>
</feature>
<dbReference type="AlphaFoldDB" id="A0A428NPP1"/>
<dbReference type="PANTHER" id="PTHR10039">
    <property type="entry name" value="AMELOGENIN"/>
    <property type="match status" value="1"/>
</dbReference>
<proteinExistence type="predicted"/>
<sequence length="658" mass="74763">MGHSGLEDADKELLRLCGECDAIASKILTVLSKVSTAFQSELAQDKKAGERAWLGSYEPRSAGECFRAALRSWWQRDEIVEISDRLEKVRQGMMMAATMSIWANAQSTKDWEHQFSKKLDKMIGMVSQALETSEYAGPEQKRTENKKTVEKITANSIRQSDLTAQIVRRIWSPHWKFDRTLLASFPRQTDLSPDQLKSIICDSLSFDSMGNREEAIAKTFDCTFRWVFDRNPQISPEGVPMWSSLPDWLEGDSGLPYWTTGKPGSGKSTMMKFVLHHEALDGHLQKWTRGSPLCKIKYYAWKPGEEMARSVDGLLRTLLHQVLTMSPDMTPYICPRRWSLFHAVREIGSFPPWTTWELEESFARLLNFKEGGPRLILFIDGLDEFDIAPVDLCKRIEGISAHRTVKVCVASRPWPQFNDAFASSPGLQMHLLTDADIQAFVRGHYKIECMPRHKIWVSGYVFVGASMFSDLILSVLPIFLVWNLSRIVVERCLVSVLMGLSLFATIATVLKVVYMKTFDIDSPDTFRATMSLFLWCRMEECPILAAASAPLLKAPVELVLDRLGFSTFQNSVRPLNSWDLTQSHGHDRCGCQSWPKIRDKTPQREDVSGGLQLDMHPQRALLLKRSDESYIGYKIDPPKSPGPIYTTEGRTWFVKPEG</sequence>
<dbReference type="EMBL" id="NKCI01000351">
    <property type="protein sequence ID" value="RSL42768.1"/>
    <property type="molecule type" value="Genomic_DNA"/>
</dbReference>
<accession>A0A428NPP1</accession>
<evidence type="ECO:0000259" key="3">
    <source>
        <dbReference type="Pfam" id="PF20684"/>
    </source>
</evidence>
<dbReference type="PANTHER" id="PTHR10039:SF5">
    <property type="entry name" value="NACHT DOMAIN-CONTAINING PROTEIN"/>
    <property type="match status" value="1"/>
</dbReference>
<name>A0A428NPP1_9HYPO</name>
<keyword evidence="6" id="KW-1185">Reference proteome</keyword>
<keyword evidence="1" id="KW-0677">Repeat</keyword>
<dbReference type="OrthoDB" id="443402at2759"/>
<dbReference type="InterPro" id="IPR027417">
    <property type="entry name" value="P-loop_NTPase"/>
</dbReference>
<reference evidence="5 6" key="1">
    <citation type="submission" date="2017-06" db="EMBL/GenBank/DDBJ databases">
        <title>Comparative genomic analysis of Ambrosia Fusariam Clade fungi.</title>
        <authorList>
            <person name="Stajich J.E."/>
            <person name="Carrillo J."/>
            <person name="Kijimoto T."/>
            <person name="Eskalen A."/>
            <person name="O'Donnell K."/>
            <person name="Kasson M."/>
        </authorList>
    </citation>
    <scope>NUCLEOTIDE SEQUENCE [LARGE SCALE GENOMIC DNA]</scope>
    <source>
        <strain evidence="5 6">NRRL62584</strain>
    </source>
</reference>
<feature type="domain" description="Rhodopsin" evidence="3">
    <location>
        <begin position="448"/>
        <end position="556"/>
    </location>
</feature>
<feature type="transmembrane region" description="Helical" evidence="2">
    <location>
        <begin position="455"/>
        <end position="480"/>
    </location>
</feature>
<feature type="transmembrane region" description="Helical" evidence="2">
    <location>
        <begin position="492"/>
        <end position="514"/>
    </location>
</feature>
<dbReference type="SUPFAM" id="SSF52540">
    <property type="entry name" value="P-loop containing nucleoside triphosphate hydrolases"/>
    <property type="match status" value="1"/>
</dbReference>
<evidence type="ECO:0000313" key="6">
    <source>
        <dbReference type="Proteomes" id="UP000288168"/>
    </source>
</evidence>
<dbReference type="InterPro" id="IPR056884">
    <property type="entry name" value="NPHP3-like_N"/>
</dbReference>
<dbReference type="STRING" id="1325734.A0A428NPP1"/>
<evidence type="ECO:0000259" key="4">
    <source>
        <dbReference type="Pfam" id="PF24883"/>
    </source>
</evidence>
<gene>
    <name evidence="5" type="ORF">CEP54_015365</name>
</gene>
<keyword evidence="2" id="KW-0812">Transmembrane</keyword>
<evidence type="ECO:0008006" key="7">
    <source>
        <dbReference type="Google" id="ProtNLM"/>
    </source>
</evidence>
<keyword evidence="2" id="KW-1133">Transmembrane helix</keyword>
<evidence type="ECO:0000313" key="5">
    <source>
        <dbReference type="EMBL" id="RSL42768.1"/>
    </source>
</evidence>
<keyword evidence="2" id="KW-0472">Membrane</keyword>
<dbReference type="Proteomes" id="UP000288168">
    <property type="component" value="Unassembled WGS sequence"/>
</dbReference>
<dbReference type="Gene3D" id="3.40.50.300">
    <property type="entry name" value="P-loop containing nucleotide triphosphate hydrolases"/>
    <property type="match status" value="1"/>
</dbReference>